<sequence length="116" mass="12852">PRGGAKLCRRQGVIFTSAVTRKAKPHPFALTLDYLSKAFSAARDKAGAYDHLPIKQRPTLHELRAFGIHLYRAAGFDDDYIGALSGHAGKKMVDHYAKDHEENKPVIVRADLAIRS</sequence>
<protein>
    <submittedName>
        <fullName evidence="3">Integrase</fullName>
    </submittedName>
</protein>
<dbReference type="Proteomes" id="UP000028302">
    <property type="component" value="Unassembled WGS sequence"/>
</dbReference>
<feature type="non-terminal residue" evidence="3">
    <location>
        <position position="1"/>
    </location>
</feature>
<dbReference type="AlphaFoldDB" id="A0A084IGU3"/>
<dbReference type="SUPFAM" id="SSF56349">
    <property type="entry name" value="DNA breaking-rejoining enzymes"/>
    <property type="match status" value="1"/>
</dbReference>
<accession>A0A084IGU3</accession>
<keyword evidence="4" id="KW-1185">Reference proteome</keyword>
<evidence type="ECO:0000313" key="3">
    <source>
        <dbReference type="EMBL" id="KEZ75927.1"/>
    </source>
</evidence>
<dbReference type="STRING" id="1304275.C41B8_17626"/>
<name>A0A084IGU3_SALHC</name>
<dbReference type="InterPro" id="IPR011010">
    <property type="entry name" value="DNA_brk_join_enz"/>
</dbReference>
<dbReference type="Pfam" id="PF00589">
    <property type="entry name" value="Phage_integrase"/>
    <property type="match status" value="1"/>
</dbReference>
<proteinExistence type="predicted"/>
<evidence type="ECO:0000259" key="2">
    <source>
        <dbReference type="Pfam" id="PF00589"/>
    </source>
</evidence>
<dbReference type="EMBL" id="APNK01000046">
    <property type="protein sequence ID" value="KEZ75927.1"/>
    <property type="molecule type" value="Genomic_DNA"/>
</dbReference>
<gene>
    <name evidence="3" type="ORF">C41B8_17626</name>
</gene>
<dbReference type="GO" id="GO:0003677">
    <property type="term" value="F:DNA binding"/>
    <property type="evidence" value="ECO:0007669"/>
    <property type="project" value="InterPro"/>
</dbReference>
<dbReference type="InterPro" id="IPR002104">
    <property type="entry name" value="Integrase_catalytic"/>
</dbReference>
<organism evidence="3 4">
    <name type="scientific">Salinisphaera hydrothermalis (strain C41B8)</name>
    <dbReference type="NCBI Taxonomy" id="1304275"/>
    <lineage>
        <taxon>Bacteria</taxon>
        <taxon>Pseudomonadati</taxon>
        <taxon>Pseudomonadota</taxon>
        <taxon>Gammaproteobacteria</taxon>
        <taxon>Salinisphaerales</taxon>
        <taxon>Salinisphaeraceae</taxon>
        <taxon>Salinisphaera</taxon>
    </lineage>
</organism>
<feature type="domain" description="Tyr recombinase" evidence="2">
    <location>
        <begin position="35"/>
        <end position="101"/>
    </location>
</feature>
<dbReference type="eggNOG" id="COG0582">
    <property type="taxonomic scope" value="Bacteria"/>
</dbReference>
<evidence type="ECO:0000256" key="1">
    <source>
        <dbReference type="ARBA" id="ARBA00023172"/>
    </source>
</evidence>
<comment type="caution">
    <text evidence="3">The sequence shown here is derived from an EMBL/GenBank/DDBJ whole genome shotgun (WGS) entry which is preliminary data.</text>
</comment>
<dbReference type="GO" id="GO:0015074">
    <property type="term" value="P:DNA integration"/>
    <property type="evidence" value="ECO:0007669"/>
    <property type="project" value="InterPro"/>
</dbReference>
<reference evidence="3 4" key="1">
    <citation type="submission" date="2013-03" db="EMBL/GenBank/DDBJ databases">
        <title>Salinisphaera hydrothermalis C41B8 Genome Sequencing.</title>
        <authorList>
            <person name="Li C."/>
            <person name="Lai Q."/>
            <person name="Shao Z."/>
        </authorList>
    </citation>
    <scope>NUCLEOTIDE SEQUENCE [LARGE SCALE GENOMIC DNA]</scope>
    <source>
        <strain evidence="3 4">C41B8</strain>
    </source>
</reference>
<dbReference type="GO" id="GO:0006310">
    <property type="term" value="P:DNA recombination"/>
    <property type="evidence" value="ECO:0007669"/>
    <property type="project" value="UniProtKB-KW"/>
</dbReference>
<dbReference type="Gene3D" id="1.10.443.10">
    <property type="entry name" value="Intergrase catalytic core"/>
    <property type="match status" value="1"/>
</dbReference>
<keyword evidence="1" id="KW-0233">DNA recombination</keyword>
<dbReference type="RefSeq" id="WP_156962584.1">
    <property type="nucleotide sequence ID" value="NZ_APNK01000046.1"/>
</dbReference>
<dbReference type="OrthoDB" id="8781634at2"/>
<evidence type="ECO:0000313" key="4">
    <source>
        <dbReference type="Proteomes" id="UP000028302"/>
    </source>
</evidence>
<dbReference type="InterPro" id="IPR013762">
    <property type="entry name" value="Integrase-like_cat_sf"/>
</dbReference>